<feature type="compositionally biased region" description="Basic and acidic residues" evidence="1">
    <location>
        <begin position="61"/>
        <end position="87"/>
    </location>
</feature>
<dbReference type="PANTHER" id="PTHR30438:SF1">
    <property type="entry name" value="36 KDA ANTIGEN"/>
    <property type="match status" value="1"/>
</dbReference>
<feature type="transmembrane region" description="Helical" evidence="2">
    <location>
        <begin position="159"/>
        <end position="183"/>
    </location>
</feature>
<evidence type="ECO:0000256" key="2">
    <source>
        <dbReference type="SAM" id="Phobius"/>
    </source>
</evidence>
<keyword evidence="2" id="KW-1133">Transmembrane helix</keyword>
<dbReference type="Gene3D" id="2.40.30.170">
    <property type="match status" value="1"/>
</dbReference>
<dbReference type="InterPro" id="IPR058625">
    <property type="entry name" value="MdtA-like_BSH"/>
</dbReference>
<dbReference type="Proteomes" id="UP000001522">
    <property type="component" value="Chromosome"/>
</dbReference>
<feature type="compositionally biased region" description="Basic and acidic residues" evidence="1">
    <location>
        <begin position="98"/>
        <end position="147"/>
    </location>
</feature>
<dbReference type="Gene3D" id="1.10.287.470">
    <property type="entry name" value="Helix hairpin bin"/>
    <property type="match status" value="1"/>
</dbReference>
<dbReference type="EMBL" id="FN555004">
    <property type="protein sequence ID" value="CBG40624.1"/>
    <property type="molecule type" value="Genomic_DNA"/>
</dbReference>
<feature type="compositionally biased region" description="Basic and acidic residues" evidence="1">
    <location>
        <begin position="31"/>
        <end position="54"/>
    </location>
</feature>
<keyword evidence="2" id="KW-0472">Membrane</keyword>
<dbReference type="STRING" id="679897.HMU13710"/>
<evidence type="ECO:0000256" key="1">
    <source>
        <dbReference type="SAM" id="MobiDB-lite"/>
    </source>
</evidence>
<keyword evidence="2" id="KW-0812">Transmembrane</keyword>
<feature type="domain" description="Multidrug resistance protein MdtA-like barrel-sandwich hybrid" evidence="3">
    <location>
        <begin position="200"/>
        <end position="389"/>
    </location>
</feature>
<protein>
    <submittedName>
        <fullName evidence="4">Putative membrane protein</fullName>
    </submittedName>
</protein>
<feature type="region of interest" description="Disordered" evidence="1">
    <location>
        <begin position="1"/>
        <end position="151"/>
    </location>
</feature>
<dbReference type="SUPFAM" id="SSF111369">
    <property type="entry name" value="HlyD-like secretion proteins"/>
    <property type="match status" value="2"/>
</dbReference>
<evidence type="ECO:0000259" key="3">
    <source>
        <dbReference type="Pfam" id="PF25917"/>
    </source>
</evidence>
<feature type="compositionally biased region" description="Basic and acidic residues" evidence="1">
    <location>
        <begin position="1"/>
        <end position="24"/>
    </location>
</feature>
<reference evidence="4 5" key="1">
    <citation type="journal article" date="2010" name="BMC Genomics">
        <title>Comparative genomics and proteomics of Helicobacter mustelae, an ulcerogenic and carcinogenic gastric pathogen.</title>
        <authorList>
            <person name="O'Toole P.W."/>
            <person name="Snelling W.J."/>
            <person name="Canchaya C."/>
            <person name="Forde B.M."/>
            <person name="Hardie K.R."/>
            <person name="Josenhans C."/>
            <person name="Graham R.L.J."/>
            <person name="McMullan G."/>
            <person name="Parkhill J."/>
            <person name="Belda E."/>
            <person name="Bentley S.D."/>
        </authorList>
    </citation>
    <scope>NUCLEOTIDE SEQUENCE [LARGE SCALE GENOMIC DNA]</scope>
    <source>
        <strain evidence="5">ATCC 43772 / LMG 18044 / NCTC 12198 / 12198</strain>
    </source>
</reference>
<evidence type="ECO:0000313" key="4">
    <source>
        <dbReference type="EMBL" id="CBG40624.1"/>
    </source>
</evidence>
<dbReference type="eggNOG" id="COG0845">
    <property type="taxonomic scope" value="Bacteria"/>
</dbReference>
<proteinExistence type="predicted"/>
<dbReference type="AlphaFoldDB" id="D3UJE8"/>
<dbReference type="KEGG" id="hms:HMU13710"/>
<dbReference type="PANTHER" id="PTHR30438">
    <property type="entry name" value="36 KDA ANTIGEN-RELATED"/>
    <property type="match status" value="1"/>
</dbReference>
<accession>D3UJE8</accession>
<name>D3UJE8_HELM1</name>
<dbReference type="Pfam" id="PF25917">
    <property type="entry name" value="BSH_RND"/>
    <property type="match status" value="1"/>
</dbReference>
<keyword evidence="5" id="KW-1185">Reference proteome</keyword>
<sequence>MEEKKNKEKQDSAQRAKKDAEKEVKKARKKIEKEARKRAKEEAKKEKTQERESKWAGFFGTKKDKNDKKSTNEAPKNKGEKSKESKKDKKQKRLLVPEIEHLKIELNPKKEEEKQENKEEVKKLQEPKEEKKAQKEDREEKEKESKKDKKKSKKRKKGFLKFLLFLLGIGIIIWLSVTFYRAYLPKPLRLQGQITAREYSLSSKLAGRVENLKVKKGDMVQKGELIYQIHSPEVEAKLAQAQASYEAAKAISQETSKGARDETIISAKDVYSSAKTMTELAKKTYDRLEGLYKNGVVSLQKRDEAYAAYQSAKYRENVAYQQYKIALDGARDETKKAAFEKQKAAQGQVSEVEAYIKDINVYAPISGEVSNVLLHDGELSPSGFPVVLLVDTKDVWLRLSINEQYLSKFQKDAVFEGYIPALDKTIKFKVNYVSVMGDFATWKATSSGKGYDMKSYEIDAVPLEEIEGWRMGMSVLVEVP</sequence>
<evidence type="ECO:0000313" key="5">
    <source>
        <dbReference type="Proteomes" id="UP000001522"/>
    </source>
</evidence>
<organism evidence="4 5">
    <name type="scientific">Helicobacter mustelae (strain ATCC 43772 / CCUG 25715 / CIP 103759 / LMG 18044 / NCTC 12198 / R85-136P)</name>
    <name type="common">Campylobacter mustelae</name>
    <dbReference type="NCBI Taxonomy" id="679897"/>
    <lineage>
        <taxon>Bacteria</taxon>
        <taxon>Pseudomonadati</taxon>
        <taxon>Campylobacterota</taxon>
        <taxon>Epsilonproteobacteria</taxon>
        <taxon>Campylobacterales</taxon>
        <taxon>Helicobacteraceae</taxon>
        <taxon>Helicobacter</taxon>
    </lineage>
</organism>
<gene>
    <name evidence="4" type="ordered locus">HMU13710</name>
</gene>
<dbReference type="HOGENOM" id="CLU_018816_6_1_7"/>
<dbReference type="Gene3D" id="2.40.50.100">
    <property type="match status" value="1"/>
</dbReference>